<dbReference type="Gene3D" id="3.20.20.80">
    <property type="entry name" value="Glycosidases"/>
    <property type="match status" value="2"/>
</dbReference>
<organism evidence="5 6">
    <name type="scientific">Chrysodeixis includens</name>
    <name type="common">Soybean looper</name>
    <name type="synonym">Pseudoplusia includens</name>
    <dbReference type="NCBI Taxonomy" id="689277"/>
    <lineage>
        <taxon>Eukaryota</taxon>
        <taxon>Metazoa</taxon>
        <taxon>Ecdysozoa</taxon>
        <taxon>Arthropoda</taxon>
        <taxon>Hexapoda</taxon>
        <taxon>Insecta</taxon>
        <taxon>Pterygota</taxon>
        <taxon>Neoptera</taxon>
        <taxon>Endopterygota</taxon>
        <taxon>Lepidoptera</taxon>
        <taxon>Glossata</taxon>
        <taxon>Ditrysia</taxon>
        <taxon>Noctuoidea</taxon>
        <taxon>Noctuidae</taxon>
        <taxon>Plusiinae</taxon>
        <taxon>Chrysodeixis</taxon>
    </lineage>
</organism>
<dbReference type="InterPro" id="IPR017853">
    <property type="entry name" value="GH"/>
</dbReference>
<proteinExistence type="predicted"/>
<feature type="signal peptide" evidence="3">
    <location>
        <begin position="1"/>
        <end position="15"/>
    </location>
</feature>
<evidence type="ECO:0000259" key="4">
    <source>
        <dbReference type="SMART" id="SM00642"/>
    </source>
</evidence>
<dbReference type="SUPFAM" id="SSF51445">
    <property type="entry name" value="(Trans)glycosidases"/>
    <property type="match status" value="1"/>
</dbReference>
<protein>
    <recommendedName>
        <fullName evidence="2">alpha-glucosidase</fullName>
        <ecNumber evidence="2">3.2.1.20</ecNumber>
    </recommendedName>
</protein>
<dbReference type="EMBL" id="LR824007">
    <property type="protein sequence ID" value="CAD0196457.1"/>
    <property type="molecule type" value="Genomic_DNA"/>
</dbReference>
<dbReference type="Proteomes" id="UP001154114">
    <property type="component" value="Chromosome 4"/>
</dbReference>
<dbReference type="Pfam" id="PF00128">
    <property type="entry name" value="Alpha-amylase"/>
    <property type="match status" value="2"/>
</dbReference>
<evidence type="ECO:0000313" key="5">
    <source>
        <dbReference type="EMBL" id="CAD0196457.1"/>
    </source>
</evidence>
<dbReference type="AlphaFoldDB" id="A0A9N8KT51"/>
<evidence type="ECO:0000256" key="1">
    <source>
        <dbReference type="ARBA" id="ARBA00001657"/>
    </source>
</evidence>
<accession>A0A9N8KT51</accession>
<dbReference type="SMART" id="SM00642">
    <property type="entry name" value="Aamy"/>
    <property type="match status" value="1"/>
</dbReference>
<dbReference type="InterPro" id="IPR045857">
    <property type="entry name" value="O16G_dom_2"/>
</dbReference>
<name>A0A9N8KT51_CHRIL</name>
<dbReference type="Gene3D" id="3.90.400.10">
    <property type="entry name" value="Oligo-1,6-glucosidase, Domain 2"/>
    <property type="match status" value="1"/>
</dbReference>
<feature type="domain" description="Glycosyl hydrolase family 13 catalytic" evidence="4">
    <location>
        <begin position="29"/>
        <end position="372"/>
    </location>
</feature>
<evidence type="ECO:0000256" key="2">
    <source>
        <dbReference type="ARBA" id="ARBA00012741"/>
    </source>
</evidence>
<reference evidence="5" key="1">
    <citation type="submission" date="2021-12" db="EMBL/GenBank/DDBJ databases">
        <authorList>
            <person name="King R."/>
        </authorList>
    </citation>
    <scope>NUCLEOTIDE SEQUENCE</scope>
</reference>
<keyword evidence="6" id="KW-1185">Reference proteome</keyword>
<comment type="catalytic activity">
    <reaction evidence="1">
        <text>Hydrolysis of terminal, non-reducing (1-&gt;4)-linked alpha-D-glucose residues with release of alpha-D-glucose.</text>
        <dbReference type="EC" id="3.2.1.20"/>
    </reaction>
</comment>
<evidence type="ECO:0000313" key="6">
    <source>
        <dbReference type="Proteomes" id="UP001154114"/>
    </source>
</evidence>
<feature type="chain" id="PRO_5040389263" description="alpha-glucosidase" evidence="3">
    <location>
        <begin position="16"/>
        <end position="625"/>
    </location>
</feature>
<dbReference type="PANTHER" id="PTHR10357">
    <property type="entry name" value="ALPHA-AMYLASE FAMILY MEMBER"/>
    <property type="match status" value="1"/>
</dbReference>
<dbReference type="OrthoDB" id="1740265at2759"/>
<dbReference type="GO" id="GO:0004558">
    <property type="term" value="F:alpha-1,4-glucosidase activity"/>
    <property type="evidence" value="ECO:0007669"/>
    <property type="project" value="UniProtKB-EC"/>
</dbReference>
<keyword evidence="3" id="KW-0732">Signal</keyword>
<sequence>MWWVLVVCVVGGAAAGVVPPWWDSAVYYRVVVDSFKDADGDGLGDLNGALKQISYVRALGADAVILSSLTAKSTDCSKPGTMDFSTIDTRYGNWDHLVSLVEKTKKLELKLVVTLPLQTVSTGSEWFVSSADSVNGYEDRIVWKDGVAEEIPAPEEGIQSWTWHDTRKAYWATSSNEAILNLCSESLTAALSVSQCAWLKRGVSGVLLRLDFPRDQRCAEQLLRRLVADAMSCVRSAGLETPVVLVESSLKPEQSARYYGDGGVGANSVLSNALTSPSRSTPEMVLGFYASLLNTPQDFYPTWLTSSTNESRTASRYGSDMVDAVNLLALNLPGSAVIQQGDELAAADTILEWATATSCWPNQGYPAAAPFPWDDSPTAGFTKGEPWLPLAPNYRYANAKAEFANDFSHVGVLRVAAALRKSPAFGPHVEIKRLNGAVAVLRWGSAGSLLLISNLAKEPTEVQPSRIPGIPAEMTVATSSTGSSFSVASHIVMERALKLAPGETVLLAGGPRHCGGPGPVDKIANKLSEGWQKINKTPAAQTKGNELSTILNAHSAAEGGPSLYSGLLSPLFETREFSLTLRGTCECRQIPFDVYLYPDILVKQTSNKLQQYIPETHEDGEDAET</sequence>
<gene>
    <name evidence="5" type="ORF">CINC_LOCUS10748</name>
</gene>
<evidence type="ECO:0000256" key="3">
    <source>
        <dbReference type="SAM" id="SignalP"/>
    </source>
</evidence>
<dbReference type="GO" id="GO:0005975">
    <property type="term" value="P:carbohydrate metabolic process"/>
    <property type="evidence" value="ECO:0007669"/>
    <property type="project" value="InterPro"/>
</dbReference>
<dbReference type="InterPro" id="IPR006047">
    <property type="entry name" value="GH13_cat_dom"/>
</dbReference>
<dbReference type="EC" id="3.2.1.20" evidence="2"/>
<dbReference type="PANTHER" id="PTHR10357:SF179">
    <property type="entry name" value="NEUTRAL AND BASIC AMINO ACID TRANSPORT PROTEIN RBAT"/>
    <property type="match status" value="1"/>
</dbReference>